<sequence length="180" mass="19896">MEFTLSDLRKNNRHEPQKFDTTLDLKKTLTERVPDEVLDLSPVVVSGLISVESSGDALLYAKVKATLTVPSTRSLVPVTLACDFDFTEFYVDSKAALNRYDATDVVIVAEDGVIDLDTAVADNLLLQIPMQVLSPEEQKAQTMPKGKGWEVTREGDESADAQSVDPRLAKLKDFYKDSQS</sequence>
<evidence type="ECO:0000313" key="2">
    <source>
        <dbReference type="EMBL" id="KRK49231.1"/>
    </source>
</evidence>
<gene>
    <name evidence="2" type="ORF">FC96_GL000152</name>
</gene>
<name>A0A0R1HS42_9LACO</name>
<evidence type="ECO:0000256" key="1">
    <source>
        <dbReference type="SAM" id="MobiDB-lite"/>
    </source>
</evidence>
<dbReference type="STRING" id="1302272.FC96_GL000152"/>
<proteinExistence type="predicted"/>
<feature type="compositionally biased region" description="Basic and acidic residues" evidence="1">
    <location>
        <begin position="147"/>
        <end position="156"/>
    </location>
</feature>
<dbReference type="Proteomes" id="UP000050911">
    <property type="component" value="Unassembled WGS sequence"/>
</dbReference>
<comment type="caution">
    <text evidence="2">The sequence shown here is derived from an EMBL/GenBank/DDBJ whole genome shotgun (WGS) entry which is preliminary data.</text>
</comment>
<dbReference type="Pfam" id="PF02620">
    <property type="entry name" value="YceD"/>
    <property type="match status" value="1"/>
</dbReference>
<dbReference type="InterPro" id="IPR003772">
    <property type="entry name" value="YceD"/>
</dbReference>
<dbReference type="OrthoDB" id="9790372at2"/>
<keyword evidence="3" id="KW-1185">Reference proteome</keyword>
<dbReference type="EMBL" id="AZCX01000001">
    <property type="protein sequence ID" value="KRK49231.1"/>
    <property type="molecule type" value="Genomic_DNA"/>
</dbReference>
<feature type="region of interest" description="Disordered" evidence="1">
    <location>
        <begin position="136"/>
        <end position="165"/>
    </location>
</feature>
<evidence type="ECO:0000313" key="3">
    <source>
        <dbReference type="Proteomes" id="UP000050911"/>
    </source>
</evidence>
<dbReference type="PATRIC" id="fig|1302272.5.peg.149"/>
<accession>A0A0R1HS42</accession>
<protein>
    <submittedName>
        <fullName evidence="2">Metal-binding protein</fullName>
    </submittedName>
</protein>
<dbReference type="RefSeq" id="WP_056941646.1">
    <property type="nucleotide sequence ID" value="NZ_AZCX01000001.1"/>
</dbReference>
<dbReference type="AlphaFoldDB" id="A0A0R1HS42"/>
<organism evidence="2 3">
    <name type="scientific">Secundilactobacillus kimchicus JCM 15530</name>
    <dbReference type="NCBI Taxonomy" id="1302272"/>
    <lineage>
        <taxon>Bacteria</taxon>
        <taxon>Bacillati</taxon>
        <taxon>Bacillota</taxon>
        <taxon>Bacilli</taxon>
        <taxon>Lactobacillales</taxon>
        <taxon>Lactobacillaceae</taxon>
        <taxon>Secundilactobacillus</taxon>
    </lineage>
</organism>
<reference evidence="2 3" key="1">
    <citation type="journal article" date="2015" name="Genome Announc.">
        <title>Expanding the biotechnology potential of lactobacilli through comparative genomics of 213 strains and associated genera.</title>
        <authorList>
            <person name="Sun Z."/>
            <person name="Harris H.M."/>
            <person name="McCann A."/>
            <person name="Guo C."/>
            <person name="Argimon S."/>
            <person name="Zhang W."/>
            <person name="Yang X."/>
            <person name="Jeffery I.B."/>
            <person name="Cooney J.C."/>
            <person name="Kagawa T.F."/>
            <person name="Liu W."/>
            <person name="Song Y."/>
            <person name="Salvetti E."/>
            <person name="Wrobel A."/>
            <person name="Rasinkangas P."/>
            <person name="Parkhill J."/>
            <person name="Rea M.C."/>
            <person name="O'Sullivan O."/>
            <person name="Ritari J."/>
            <person name="Douillard F.P."/>
            <person name="Paul Ross R."/>
            <person name="Yang R."/>
            <person name="Briner A.E."/>
            <person name="Felis G.E."/>
            <person name="de Vos W.M."/>
            <person name="Barrangou R."/>
            <person name="Klaenhammer T.R."/>
            <person name="Caufield P.W."/>
            <person name="Cui Y."/>
            <person name="Zhang H."/>
            <person name="O'Toole P.W."/>
        </authorList>
    </citation>
    <scope>NUCLEOTIDE SEQUENCE [LARGE SCALE GENOMIC DNA]</scope>
    <source>
        <strain evidence="2 3">JCM 15530</strain>
    </source>
</reference>